<feature type="domain" description="RNA polymerase sigma-70 region 2" evidence="6">
    <location>
        <begin position="33"/>
        <end position="94"/>
    </location>
</feature>
<evidence type="ECO:0000256" key="1">
    <source>
        <dbReference type="ARBA" id="ARBA00010641"/>
    </source>
</evidence>
<dbReference type="InterPro" id="IPR039425">
    <property type="entry name" value="RNA_pol_sigma-70-like"/>
</dbReference>
<reference evidence="8" key="1">
    <citation type="submission" date="2020-09" db="EMBL/GenBank/DDBJ databases">
        <title>Genome seq and assembly of Limnohabitants sp.</title>
        <authorList>
            <person name="Chhetri G."/>
        </authorList>
    </citation>
    <scope>NUCLEOTIDE SEQUENCE</scope>
    <source>
        <strain evidence="8">JUR4</strain>
    </source>
</reference>
<evidence type="ECO:0000313" key="9">
    <source>
        <dbReference type="Proteomes" id="UP000647424"/>
    </source>
</evidence>
<dbReference type="GO" id="GO:0006352">
    <property type="term" value="P:DNA-templated transcription initiation"/>
    <property type="evidence" value="ECO:0007669"/>
    <property type="project" value="InterPro"/>
</dbReference>
<keyword evidence="5" id="KW-0804">Transcription</keyword>
<dbReference type="Pfam" id="PF04542">
    <property type="entry name" value="Sigma70_r2"/>
    <property type="match status" value="1"/>
</dbReference>
<dbReference type="InterPro" id="IPR014284">
    <property type="entry name" value="RNA_pol_sigma-70_dom"/>
</dbReference>
<keyword evidence="9" id="KW-1185">Reference proteome</keyword>
<dbReference type="Proteomes" id="UP000647424">
    <property type="component" value="Unassembled WGS sequence"/>
</dbReference>
<dbReference type="PANTHER" id="PTHR43133:SF58">
    <property type="entry name" value="ECF RNA POLYMERASE SIGMA FACTOR SIGD"/>
    <property type="match status" value="1"/>
</dbReference>
<evidence type="ECO:0000256" key="2">
    <source>
        <dbReference type="ARBA" id="ARBA00023015"/>
    </source>
</evidence>
<dbReference type="PANTHER" id="PTHR43133">
    <property type="entry name" value="RNA POLYMERASE ECF-TYPE SIGMA FACTO"/>
    <property type="match status" value="1"/>
</dbReference>
<dbReference type="InterPro" id="IPR013324">
    <property type="entry name" value="RNA_pol_sigma_r3/r4-like"/>
</dbReference>
<evidence type="ECO:0000259" key="7">
    <source>
        <dbReference type="Pfam" id="PF08281"/>
    </source>
</evidence>
<evidence type="ECO:0000256" key="4">
    <source>
        <dbReference type="ARBA" id="ARBA00023125"/>
    </source>
</evidence>
<evidence type="ECO:0000313" key="8">
    <source>
        <dbReference type="EMBL" id="MBD8050025.1"/>
    </source>
</evidence>
<dbReference type="GO" id="GO:0003677">
    <property type="term" value="F:DNA binding"/>
    <property type="evidence" value="ECO:0007669"/>
    <property type="project" value="UniProtKB-KW"/>
</dbReference>
<dbReference type="EMBL" id="JACYFT010000001">
    <property type="protein sequence ID" value="MBD8050025.1"/>
    <property type="molecule type" value="Genomic_DNA"/>
</dbReference>
<keyword evidence="3" id="KW-0731">Sigma factor</keyword>
<dbReference type="NCBIfam" id="TIGR02937">
    <property type="entry name" value="sigma70-ECF"/>
    <property type="match status" value="1"/>
</dbReference>
<dbReference type="InterPro" id="IPR036388">
    <property type="entry name" value="WH-like_DNA-bd_sf"/>
</dbReference>
<dbReference type="SUPFAM" id="SSF88946">
    <property type="entry name" value="Sigma2 domain of RNA polymerase sigma factors"/>
    <property type="match status" value="1"/>
</dbReference>
<dbReference type="Gene3D" id="1.10.10.10">
    <property type="entry name" value="Winged helix-like DNA-binding domain superfamily/Winged helix DNA-binding domain"/>
    <property type="match status" value="1"/>
</dbReference>
<protein>
    <submittedName>
        <fullName evidence="8">Sigma-70 family RNA polymerase sigma factor</fullName>
    </submittedName>
</protein>
<dbReference type="InterPro" id="IPR013325">
    <property type="entry name" value="RNA_pol_sigma_r2"/>
</dbReference>
<accession>A0A927FEP3</accession>
<dbReference type="Pfam" id="PF08281">
    <property type="entry name" value="Sigma70_r4_2"/>
    <property type="match status" value="1"/>
</dbReference>
<gene>
    <name evidence="8" type="ORF">IC609_05680</name>
</gene>
<organism evidence="8 9">
    <name type="scientific">Limnohabitans radicicola</name>
    <dbReference type="NCBI Taxonomy" id="2771427"/>
    <lineage>
        <taxon>Bacteria</taxon>
        <taxon>Pseudomonadati</taxon>
        <taxon>Pseudomonadota</taxon>
        <taxon>Betaproteobacteria</taxon>
        <taxon>Burkholderiales</taxon>
        <taxon>Comamonadaceae</taxon>
        <taxon>Limnohabitans</taxon>
    </lineage>
</organism>
<evidence type="ECO:0000256" key="3">
    <source>
        <dbReference type="ARBA" id="ARBA00023082"/>
    </source>
</evidence>
<dbReference type="AlphaFoldDB" id="A0A927FEP3"/>
<keyword evidence="4" id="KW-0238">DNA-binding</keyword>
<dbReference type="SUPFAM" id="SSF88659">
    <property type="entry name" value="Sigma3 and sigma4 domains of RNA polymerase sigma factors"/>
    <property type="match status" value="1"/>
</dbReference>
<proteinExistence type="inferred from homology"/>
<dbReference type="InterPro" id="IPR013249">
    <property type="entry name" value="RNA_pol_sigma70_r4_t2"/>
</dbReference>
<dbReference type="NCBIfam" id="NF009191">
    <property type="entry name" value="PRK12539.1"/>
    <property type="match status" value="1"/>
</dbReference>
<dbReference type="CDD" id="cd06171">
    <property type="entry name" value="Sigma70_r4"/>
    <property type="match status" value="1"/>
</dbReference>
<keyword evidence="2" id="KW-0805">Transcription regulation</keyword>
<comment type="caution">
    <text evidence="8">The sequence shown here is derived from an EMBL/GenBank/DDBJ whole genome shotgun (WGS) entry which is preliminary data.</text>
</comment>
<name>A0A927FEP3_9BURK</name>
<feature type="domain" description="RNA polymerase sigma factor 70 region 4 type 2" evidence="7">
    <location>
        <begin position="122"/>
        <end position="174"/>
    </location>
</feature>
<dbReference type="Gene3D" id="1.10.1740.10">
    <property type="match status" value="1"/>
</dbReference>
<comment type="similarity">
    <text evidence="1">Belongs to the sigma-70 factor family. ECF subfamily.</text>
</comment>
<evidence type="ECO:0000256" key="5">
    <source>
        <dbReference type="ARBA" id="ARBA00023163"/>
    </source>
</evidence>
<dbReference type="GO" id="GO:0016987">
    <property type="term" value="F:sigma factor activity"/>
    <property type="evidence" value="ECO:0007669"/>
    <property type="project" value="UniProtKB-KW"/>
</dbReference>
<dbReference type="InterPro" id="IPR007627">
    <property type="entry name" value="RNA_pol_sigma70_r2"/>
</dbReference>
<sequence length="182" mass="20939">MHTVESQLHALWMQSLQGDRACYERVLTLLSTYVRGFLRKRLQSQLSDVEDLVQETLMAIHQKRHTYQSDQPLTAWVFAIARYKWVDHLRVHGRREKLHDDIDDWADTLTVDSDTETSDAQRDLAQVLADLPPKQRAAIEHTRLQGLSITETAQLTGQSEASVKVNVHRGLKTLMAKWGVQK</sequence>
<evidence type="ECO:0000259" key="6">
    <source>
        <dbReference type="Pfam" id="PF04542"/>
    </source>
</evidence>